<keyword evidence="8 15" id="KW-1278">Translocase</keyword>
<feature type="transmembrane region" description="Helical" evidence="15">
    <location>
        <begin position="1099"/>
        <end position="1121"/>
    </location>
</feature>
<dbReference type="PANTHER" id="PTHR24092">
    <property type="entry name" value="PROBABLE PHOSPHOLIPID-TRANSPORTING ATPASE"/>
    <property type="match status" value="1"/>
</dbReference>
<feature type="region of interest" description="Disordered" evidence="16">
    <location>
        <begin position="1"/>
        <end position="20"/>
    </location>
</feature>
<dbReference type="InterPro" id="IPR036412">
    <property type="entry name" value="HAD-like_sf"/>
</dbReference>
<feature type="binding site" evidence="13">
    <location>
        <position position="893"/>
    </location>
    <ligand>
        <name>ATP</name>
        <dbReference type="ChEBI" id="CHEBI:30616"/>
    </ligand>
</feature>
<feature type="binding site" evidence="13">
    <location>
        <position position="868"/>
    </location>
    <ligand>
        <name>ATP</name>
        <dbReference type="ChEBI" id="CHEBI:30616"/>
    </ligand>
</feature>
<feature type="binding site" evidence="13">
    <location>
        <position position="490"/>
    </location>
    <ligand>
        <name>ATP</name>
        <dbReference type="ChEBI" id="CHEBI:30616"/>
    </ligand>
</feature>
<evidence type="ECO:0000256" key="16">
    <source>
        <dbReference type="SAM" id="MobiDB-lite"/>
    </source>
</evidence>
<dbReference type="Pfam" id="PF16212">
    <property type="entry name" value="PhoLip_ATPase_C"/>
    <property type="match status" value="1"/>
</dbReference>
<dbReference type="GO" id="GO:0005524">
    <property type="term" value="F:ATP binding"/>
    <property type="evidence" value="ECO:0007669"/>
    <property type="project" value="UniProtKB-UniRule"/>
</dbReference>
<dbReference type="SFLD" id="SFLDS00003">
    <property type="entry name" value="Haloacid_Dehalogenase"/>
    <property type="match status" value="1"/>
</dbReference>
<feature type="binding site" evidence="13">
    <location>
        <position position="774"/>
    </location>
    <ligand>
        <name>ATP</name>
        <dbReference type="ChEBI" id="CHEBI:30616"/>
    </ligand>
</feature>
<feature type="binding site" evidence="13">
    <location>
        <position position="662"/>
    </location>
    <ligand>
        <name>ATP</name>
        <dbReference type="ChEBI" id="CHEBI:30616"/>
    </ligand>
</feature>
<evidence type="ECO:0000256" key="3">
    <source>
        <dbReference type="ARBA" id="ARBA00022692"/>
    </source>
</evidence>
<comment type="cofactor">
    <cofactor evidence="14">
        <name>Mg(2+)</name>
        <dbReference type="ChEBI" id="CHEBI:18420"/>
    </cofactor>
</comment>
<dbReference type="SUPFAM" id="SSF81660">
    <property type="entry name" value="Metal cation-transporting ATPase, ATP-binding domain N"/>
    <property type="match status" value="1"/>
</dbReference>
<evidence type="ECO:0000256" key="4">
    <source>
        <dbReference type="ARBA" id="ARBA00022723"/>
    </source>
</evidence>
<dbReference type="NCBIfam" id="TIGR01652">
    <property type="entry name" value="ATPase-Plipid"/>
    <property type="match status" value="1"/>
</dbReference>
<dbReference type="EC" id="7.6.2.1" evidence="15"/>
<dbReference type="InterPro" id="IPR032631">
    <property type="entry name" value="P-type_ATPase_N"/>
</dbReference>
<dbReference type="InterPro" id="IPR001757">
    <property type="entry name" value="P_typ_ATPase"/>
</dbReference>
<keyword evidence="10 15" id="KW-0472">Membrane</keyword>
<dbReference type="FunFam" id="3.40.50.1000:FF:000014">
    <property type="entry name" value="Phospholipid-transporting ATPase"/>
    <property type="match status" value="1"/>
</dbReference>
<evidence type="ECO:0000256" key="6">
    <source>
        <dbReference type="ARBA" id="ARBA00022840"/>
    </source>
</evidence>
<feature type="binding site" evidence="13">
    <location>
        <position position="693"/>
    </location>
    <ligand>
        <name>ATP</name>
        <dbReference type="ChEBI" id="CHEBI:30616"/>
    </ligand>
</feature>
<dbReference type="AlphaFoldDB" id="A0A7S0ZMC2"/>
<reference evidence="19" key="1">
    <citation type="submission" date="2021-01" db="EMBL/GenBank/DDBJ databases">
        <authorList>
            <person name="Corre E."/>
            <person name="Pelletier E."/>
            <person name="Niang G."/>
            <person name="Scheremetjew M."/>
            <person name="Finn R."/>
            <person name="Kale V."/>
            <person name="Holt S."/>
            <person name="Cochrane G."/>
            <person name="Meng A."/>
            <person name="Brown T."/>
            <person name="Cohen L."/>
        </authorList>
    </citation>
    <scope>NUCLEOTIDE SEQUENCE</scope>
</reference>
<accession>A0A7S0ZMC2</accession>
<evidence type="ECO:0000256" key="1">
    <source>
        <dbReference type="ARBA" id="ARBA00004141"/>
    </source>
</evidence>
<dbReference type="SFLD" id="SFLDF00027">
    <property type="entry name" value="p-type_atpase"/>
    <property type="match status" value="1"/>
</dbReference>
<dbReference type="PANTHER" id="PTHR24092:SF218">
    <property type="entry name" value="PHOSPHOLIPID-TRANSPORTING ATPASE"/>
    <property type="match status" value="1"/>
</dbReference>
<feature type="transmembrane region" description="Helical" evidence="15">
    <location>
        <begin position="1141"/>
        <end position="1159"/>
    </location>
</feature>
<feature type="binding site" evidence="14">
    <location>
        <position position="889"/>
    </location>
    <ligand>
        <name>Mg(2+)</name>
        <dbReference type="ChEBI" id="CHEBI:18420"/>
    </ligand>
</feature>
<feature type="binding site" evidence="13">
    <location>
        <position position="491"/>
    </location>
    <ligand>
        <name>ATP</name>
        <dbReference type="ChEBI" id="CHEBI:30616"/>
    </ligand>
</feature>
<feature type="binding site" evidence="13">
    <location>
        <position position="892"/>
    </location>
    <ligand>
        <name>ATP</name>
        <dbReference type="ChEBI" id="CHEBI:30616"/>
    </ligand>
</feature>
<evidence type="ECO:0000256" key="10">
    <source>
        <dbReference type="ARBA" id="ARBA00023136"/>
    </source>
</evidence>
<dbReference type="InterPro" id="IPR023299">
    <property type="entry name" value="ATPase_P-typ_cyto_dom_N"/>
</dbReference>
<dbReference type="InterPro" id="IPR044492">
    <property type="entry name" value="P_typ_ATPase_HD_dom"/>
</dbReference>
<feature type="binding site" evidence="13">
    <location>
        <position position="640"/>
    </location>
    <ligand>
        <name>ATP</name>
        <dbReference type="ChEBI" id="CHEBI:30616"/>
    </ligand>
</feature>
<dbReference type="Pfam" id="PF16209">
    <property type="entry name" value="PhoLip_ATPase_N"/>
    <property type="match status" value="1"/>
</dbReference>
<dbReference type="Gene3D" id="2.70.150.10">
    <property type="entry name" value="Calcium-transporting ATPase, cytoplasmic transduction domain A"/>
    <property type="match status" value="1"/>
</dbReference>
<dbReference type="GO" id="GO:0005886">
    <property type="term" value="C:plasma membrane"/>
    <property type="evidence" value="ECO:0007669"/>
    <property type="project" value="TreeGrafter"/>
</dbReference>
<keyword evidence="3 15" id="KW-0812">Transmembrane</keyword>
<evidence type="ECO:0000313" key="19">
    <source>
        <dbReference type="EMBL" id="CAD8826149.1"/>
    </source>
</evidence>
<protein>
    <recommendedName>
        <fullName evidence="15">Phospholipid-transporting ATPase</fullName>
        <ecNumber evidence="15">7.6.2.1</ecNumber>
    </recommendedName>
</protein>
<feature type="active site" description="4-aspartylphosphate intermediate" evidence="12">
    <location>
        <position position="490"/>
    </location>
</feature>
<feature type="transmembrane region" description="Helical" evidence="15">
    <location>
        <begin position="387"/>
        <end position="408"/>
    </location>
</feature>
<comment type="subcellular location">
    <subcellularLocation>
        <location evidence="1 15">Membrane</location>
        <topology evidence="1 15">Multi-pass membrane protein</topology>
    </subcellularLocation>
</comment>
<evidence type="ECO:0000256" key="11">
    <source>
        <dbReference type="ARBA" id="ARBA00034036"/>
    </source>
</evidence>
<dbReference type="GO" id="GO:0016887">
    <property type="term" value="F:ATP hydrolysis activity"/>
    <property type="evidence" value="ECO:0007669"/>
    <property type="project" value="InterPro"/>
</dbReference>
<evidence type="ECO:0000256" key="13">
    <source>
        <dbReference type="PIRSR" id="PIRSR606539-2"/>
    </source>
</evidence>
<feature type="transmembrane region" description="Helical" evidence="15">
    <location>
        <begin position="152"/>
        <end position="172"/>
    </location>
</feature>
<dbReference type="InterPro" id="IPR008250">
    <property type="entry name" value="ATPase_P-typ_transduc_dom_A_sf"/>
</dbReference>
<feature type="transmembrane region" description="Helical" evidence="15">
    <location>
        <begin position="1066"/>
        <end position="1087"/>
    </location>
</feature>
<feature type="transmembrane region" description="Helical" evidence="15">
    <location>
        <begin position="1032"/>
        <end position="1051"/>
    </location>
</feature>
<feature type="binding site" evidence="13">
    <location>
        <position position="862"/>
    </location>
    <ligand>
        <name>ATP</name>
        <dbReference type="ChEBI" id="CHEBI:30616"/>
    </ligand>
</feature>
<evidence type="ECO:0000259" key="18">
    <source>
        <dbReference type="Pfam" id="PF16212"/>
    </source>
</evidence>
<sequence length="1191" mass="132748">MAVADQGNHPGGAGGQAFETKRSGSGACLEVRKIPTTKVTGTYLRQGSSRGSTSLTGETIPKNERLLELGNELPLGFATTPANLNSRNNGQPNWISNTKFTALSWLPKSLFYQFQRAANVYFLCIAILVVLGSEDQGVPFPIAVSDYSPLLWPSNVLPFMSVLAWTALKDLLEDLQRRREDKKENTRQTLRYDHRNRTWMDVMWKDVLCGDLLYVSCDSTFPADLILLRAAGGHEAFISTANLDGETNLKEKRAPVVFGNVHIEGEHGISRATSDRSALAVTRASATDEEKDALAFTKNIVGGGLSILLSAPEPTISDVKAEVRLGPDKYPGGDVNFLPRGCMLKNTPWVVCVAVYVGDETKTRLNATEASIKSSNMQRHLNRMVRGIVYVLCLFCVYEATLSVMPFVEGHGDAVWPIKWVQFLLKLNWVVPISMYVVFEMMKFILGYKINNDPQMFYPSESEPGKMDGAVARTQDLIEEMGQIDFIFSDKTGTLTANEMVFARCSVGGLDFGDFRDKVPDATGNATASSVLRNTADERHESLAWFFLSLALCHKVQVDEQLIENVSSKSNPPSNGPAPTKLHYTGMSPDEVALVQAAHNVGIVFKERVRVPGASASDVFIMGPPGQPPRKFQILNEIEFNSDRKRMSVIVRHGPDVHVITKGADNVILNLLTENVSRETEEHLSKFSHQGLRTLLVASRKIDDNEYHEWAAKLNVAQRSLDSKKDEEVAKVEAMIETNLTLVGVTAVEDKLQDGVPDTLQSLKDASIRVWVLTGDKTETAVDIARSSNLFGESTKLVYVTDADSLKVCTEKLQAAQSGLEGVADGGLVLDGMSVKFALESEECRAAIFKLGLASRSCLCCRLSPMQKRRLVELVRNADPTIITLAIGDGANDVPMIDGAHLGVGIRGKEGNQAVQSSDVAVSQFRFLRPLLLCHGRRAYRRVAFFLCYYFYKNVTLAVGDMVWTHLDNMSDQLAFPEYLTAGYNIIFTSMQLIIMLGFDEDVPDAVSNAHPELYVVGPQGRLFHGRTFTKWMMYSLWHGVCMWMVPYLWFNVSPSDYDVEDHTSIFWVSSCTSFFICILLVNLKAYIFAMNYCKFSTWFPMAVFFVLYFPYVGVLGYTSFGIWWQPNLEEVPFKTFSDHRGMLSIIVTCSVALFPDILERLYWHFVLPSELTKVRRDWESEKDKYVLADA</sequence>
<evidence type="ECO:0000256" key="7">
    <source>
        <dbReference type="ARBA" id="ARBA00022842"/>
    </source>
</evidence>
<evidence type="ECO:0000256" key="9">
    <source>
        <dbReference type="ARBA" id="ARBA00022989"/>
    </source>
</evidence>
<comment type="similarity">
    <text evidence="2 15">Belongs to the cation transport ATPase (P-type) (TC 3.A.3) family. Type IV subfamily.</text>
</comment>
<dbReference type="NCBIfam" id="TIGR01494">
    <property type="entry name" value="ATPase_P-type"/>
    <property type="match status" value="1"/>
</dbReference>
<evidence type="ECO:0000256" key="8">
    <source>
        <dbReference type="ARBA" id="ARBA00022967"/>
    </source>
</evidence>
<feature type="transmembrane region" description="Helical" evidence="15">
    <location>
        <begin position="979"/>
        <end position="999"/>
    </location>
</feature>
<evidence type="ECO:0000256" key="15">
    <source>
        <dbReference type="RuleBase" id="RU362033"/>
    </source>
</evidence>
<dbReference type="InterPro" id="IPR023298">
    <property type="entry name" value="ATPase_P-typ_TM_dom_sf"/>
</dbReference>
<evidence type="ECO:0000256" key="5">
    <source>
        <dbReference type="ARBA" id="ARBA00022741"/>
    </source>
</evidence>
<dbReference type="SFLD" id="SFLDG00002">
    <property type="entry name" value="C1.7:_P-type_atpase_like"/>
    <property type="match status" value="1"/>
</dbReference>
<keyword evidence="4 14" id="KW-0479">Metal-binding</keyword>
<evidence type="ECO:0000256" key="2">
    <source>
        <dbReference type="ARBA" id="ARBA00008109"/>
    </source>
</evidence>
<dbReference type="Gene3D" id="3.40.1110.10">
    <property type="entry name" value="Calcium-transporting ATPase, cytoplasmic domain N"/>
    <property type="match status" value="1"/>
</dbReference>
<dbReference type="GO" id="GO:0140326">
    <property type="term" value="F:ATPase-coupled intramembrane lipid transporter activity"/>
    <property type="evidence" value="ECO:0007669"/>
    <property type="project" value="UniProtKB-EC"/>
</dbReference>
<gene>
    <name evidence="19" type="ORF">NSCI0253_LOCUS495</name>
</gene>
<dbReference type="SUPFAM" id="SSF56784">
    <property type="entry name" value="HAD-like"/>
    <property type="match status" value="1"/>
</dbReference>
<keyword evidence="7 14" id="KW-0460">Magnesium</keyword>
<evidence type="ECO:0000259" key="17">
    <source>
        <dbReference type="Pfam" id="PF16209"/>
    </source>
</evidence>
<feature type="transmembrane region" description="Helical" evidence="15">
    <location>
        <begin position="943"/>
        <end position="967"/>
    </location>
</feature>
<keyword evidence="5 13" id="KW-0547">Nucleotide-binding</keyword>
<keyword evidence="9 15" id="KW-1133">Transmembrane helix</keyword>
<dbReference type="PROSITE" id="PS00154">
    <property type="entry name" value="ATPASE_E1_E2"/>
    <property type="match status" value="1"/>
</dbReference>
<dbReference type="GO" id="GO:0045332">
    <property type="term" value="P:phospholipid translocation"/>
    <property type="evidence" value="ECO:0007669"/>
    <property type="project" value="TreeGrafter"/>
</dbReference>
<dbReference type="InterPro" id="IPR018303">
    <property type="entry name" value="ATPase_P-typ_P_site"/>
</dbReference>
<proteinExistence type="inferred from homology"/>
<dbReference type="InterPro" id="IPR006539">
    <property type="entry name" value="P-type_ATPase_IV"/>
</dbReference>
<dbReference type="Gene3D" id="1.20.1110.10">
    <property type="entry name" value="Calcium-transporting ATPase, transmembrane domain"/>
    <property type="match status" value="1"/>
</dbReference>
<comment type="catalytic activity">
    <reaction evidence="11 15">
        <text>ATP + H2O + phospholipidSide 1 = ADP + phosphate + phospholipidSide 2.</text>
        <dbReference type="EC" id="7.6.2.1"/>
    </reaction>
</comment>
<evidence type="ECO:0000256" key="14">
    <source>
        <dbReference type="PIRSR" id="PIRSR606539-3"/>
    </source>
</evidence>
<feature type="domain" description="P-type ATPase C-terminal" evidence="18">
    <location>
        <begin position="915"/>
        <end position="1169"/>
    </location>
</feature>
<dbReference type="EMBL" id="HBFQ01000763">
    <property type="protein sequence ID" value="CAD8826149.1"/>
    <property type="molecule type" value="Transcribed_RNA"/>
</dbReference>
<dbReference type="SUPFAM" id="SSF81653">
    <property type="entry name" value="Calcium ATPase, transduction domain A"/>
    <property type="match status" value="1"/>
</dbReference>
<feature type="binding site" evidence="13">
    <location>
        <position position="776"/>
    </location>
    <ligand>
        <name>ATP</name>
        <dbReference type="ChEBI" id="CHEBI:30616"/>
    </ligand>
</feature>
<feature type="binding site" evidence="14">
    <location>
        <position position="893"/>
    </location>
    <ligand>
        <name>Mg(2+)</name>
        <dbReference type="ChEBI" id="CHEBI:18420"/>
    </ligand>
</feature>
<dbReference type="Gene3D" id="3.40.50.1000">
    <property type="entry name" value="HAD superfamily/HAD-like"/>
    <property type="match status" value="2"/>
</dbReference>
<dbReference type="InterPro" id="IPR032630">
    <property type="entry name" value="P_typ_ATPase_c"/>
</dbReference>
<feature type="binding site" evidence="14">
    <location>
        <position position="490"/>
    </location>
    <ligand>
        <name>Mg(2+)</name>
        <dbReference type="ChEBI" id="CHEBI:18420"/>
    </ligand>
</feature>
<dbReference type="SUPFAM" id="SSF81665">
    <property type="entry name" value="Calcium ATPase, transmembrane domain M"/>
    <property type="match status" value="1"/>
</dbReference>
<feature type="binding site" evidence="13">
    <location>
        <position position="591"/>
    </location>
    <ligand>
        <name>ATP</name>
        <dbReference type="ChEBI" id="CHEBI:30616"/>
    </ligand>
</feature>
<keyword evidence="6 13" id="KW-0067">ATP-binding</keyword>
<feature type="transmembrane region" description="Helical" evidence="15">
    <location>
        <begin position="114"/>
        <end position="132"/>
    </location>
</feature>
<dbReference type="InterPro" id="IPR023214">
    <property type="entry name" value="HAD_sf"/>
</dbReference>
<dbReference type="PRINTS" id="PR00119">
    <property type="entry name" value="CATATPASE"/>
</dbReference>
<organism evidence="19">
    <name type="scientific">Noctiluca scintillans</name>
    <name type="common">Sea sparkle</name>
    <name type="synonym">Red tide dinoflagellate</name>
    <dbReference type="NCBI Taxonomy" id="2966"/>
    <lineage>
        <taxon>Eukaryota</taxon>
        <taxon>Sar</taxon>
        <taxon>Alveolata</taxon>
        <taxon>Dinophyceae</taxon>
        <taxon>Noctilucales</taxon>
        <taxon>Noctilucaceae</taxon>
        <taxon>Noctiluca</taxon>
    </lineage>
</organism>
<name>A0A7S0ZMC2_NOCSC</name>
<feature type="binding site" evidence="14">
    <location>
        <position position="492"/>
    </location>
    <ligand>
        <name>Mg(2+)</name>
        <dbReference type="ChEBI" id="CHEBI:18420"/>
    </ligand>
</feature>
<evidence type="ECO:0000256" key="12">
    <source>
        <dbReference type="PIRSR" id="PIRSR606539-1"/>
    </source>
</evidence>
<feature type="binding site" evidence="13">
    <location>
        <position position="775"/>
    </location>
    <ligand>
        <name>ATP</name>
        <dbReference type="ChEBI" id="CHEBI:30616"/>
    </ligand>
</feature>
<feature type="binding site" evidence="13">
    <location>
        <position position="492"/>
    </location>
    <ligand>
        <name>ATP</name>
        <dbReference type="ChEBI" id="CHEBI:30616"/>
    </ligand>
</feature>
<dbReference type="Pfam" id="PF13246">
    <property type="entry name" value="Cation_ATPase"/>
    <property type="match status" value="1"/>
</dbReference>
<dbReference type="GO" id="GO:0000287">
    <property type="term" value="F:magnesium ion binding"/>
    <property type="evidence" value="ECO:0007669"/>
    <property type="project" value="UniProtKB-UniRule"/>
</dbReference>
<feature type="domain" description="P-type ATPase N-terminal" evidence="17">
    <location>
        <begin position="91"/>
        <end position="130"/>
    </location>
</feature>